<organism evidence="1 2">
    <name type="scientific">Entomophthora muscae</name>
    <dbReference type="NCBI Taxonomy" id="34485"/>
    <lineage>
        <taxon>Eukaryota</taxon>
        <taxon>Fungi</taxon>
        <taxon>Fungi incertae sedis</taxon>
        <taxon>Zoopagomycota</taxon>
        <taxon>Entomophthoromycotina</taxon>
        <taxon>Entomophthoromycetes</taxon>
        <taxon>Entomophthorales</taxon>
        <taxon>Entomophthoraceae</taxon>
        <taxon>Entomophthora</taxon>
    </lineage>
</organism>
<dbReference type="EMBL" id="QTSX02003558">
    <property type="protein sequence ID" value="KAJ9070833.1"/>
    <property type="molecule type" value="Genomic_DNA"/>
</dbReference>
<sequence length="127" mass="14190">MEAVGKWNWKVPGQKNNQVYAPCQIEETDPFNNATDPKTLKKKPVPTNKAASKPSSEPSPEQSPYHSAGGEESDVLLTNQSFYNLDSDKEASKQQHQAKKTPPNDKFLFMRSTTTSPLLPPIKLFPF</sequence>
<accession>A0ACC2T8D8</accession>
<protein>
    <submittedName>
        <fullName evidence="1">Uncharacterized protein</fullName>
    </submittedName>
</protein>
<evidence type="ECO:0000313" key="1">
    <source>
        <dbReference type="EMBL" id="KAJ9070833.1"/>
    </source>
</evidence>
<evidence type="ECO:0000313" key="2">
    <source>
        <dbReference type="Proteomes" id="UP001165960"/>
    </source>
</evidence>
<proteinExistence type="predicted"/>
<name>A0ACC2T8D8_9FUNG</name>
<dbReference type="Proteomes" id="UP001165960">
    <property type="component" value="Unassembled WGS sequence"/>
</dbReference>
<comment type="caution">
    <text evidence="1">The sequence shown here is derived from an EMBL/GenBank/DDBJ whole genome shotgun (WGS) entry which is preliminary data.</text>
</comment>
<keyword evidence="2" id="KW-1185">Reference proteome</keyword>
<gene>
    <name evidence="1" type="ORF">DSO57_1003298</name>
</gene>
<reference evidence="1" key="1">
    <citation type="submission" date="2022-04" db="EMBL/GenBank/DDBJ databases">
        <title>Genome of the entomopathogenic fungus Entomophthora muscae.</title>
        <authorList>
            <person name="Elya C."/>
            <person name="Lovett B.R."/>
            <person name="Lee E."/>
            <person name="Macias A.M."/>
            <person name="Hajek A.E."/>
            <person name="De Bivort B.L."/>
            <person name="Kasson M.T."/>
            <person name="De Fine Licht H.H."/>
            <person name="Stajich J.E."/>
        </authorList>
    </citation>
    <scope>NUCLEOTIDE SEQUENCE</scope>
    <source>
        <strain evidence="1">Berkeley</strain>
    </source>
</reference>